<dbReference type="EMBL" id="HBIN01013944">
    <property type="protein sequence ID" value="CAE0440410.1"/>
    <property type="molecule type" value="Transcribed_RNA"/>
</dbReference>
<proteinExistence type="inferred from homology"/>
<feature type="region of interest" description="Disordered" evidence="2">
    <location>
        <begin position="223"/>
        <end position="255"/>
    </location>
</feature>
<dbReference type="Gene3D" id="3.10.120.10">
    <property type="entry name" value="Cytochrome b5-like heme/steroid binding domain"/>
    <property type="match status" value="1"/>
</dbReference>
<accession>A0A7S3PIJ8</accession>
<dbReference type="SUPFAM" id="SSF55856">
    <property type="entry name" value="Cytochrome b5-like heme/steroid binding domain"/>
    <property type="match status" value="1"/>
</dbReference>
<dbReference type="InterPro" id="IPR050577">
    <property type="entry name" value="MAPR/NEUFC/NENF-like"/>
</dbReference>
<evidence type="ECO:0000259" key="3">
    <source>
        <dbReference type="SMART" id="SM01117"/>
    </source>
</evidence>
<evidence type="ECO:0000313" key="4">
    <source>
        <dbReference type="EMBL" id="CAE0440410.1"/>
    </source>
</evidence>
<dbReference type="InterPro" id="IPR036400">
    <property type="entry name" value="Cyt_B5-like_heme/steroid_sf"/>
</dbReference>
<dbReference type="PANTHER" id="PTHR10281">
    <property type="entry name" value="MEMBRANE-ASSOCIATED PROGESTERONE RECEPTOR COMPONENT-RELATED"/>
    <property type="match status" value="1"/>
</dbReference>
<dbReference type="Pfam" id="PF00173">
    <property type="entry name" value="Cyt-b5"/>
    <property type="match status" value="1"/>
</dbReference>
<dbReference type="GO" id="GO:0012505">
    <property type="term" value="C:endomembrane system"/>
    <property type="evidence" value="ECO:0007669"/>
    <property type="project" value="TreeGrafter"/>
</dbReference>
<gene>
    <name evidence="4" type="ORF">ASTO00021_LOCUS10544</name>
</gene>
<protein>
    <recommendedName>
        <fullName evidence="3">Cytochrome b5 heme-binding domain-containing protein</fullName>
    </recommendedName>
</protein>
<dbReference type="FunFam" id="3.10.120.10:FF:000003">
    <property type="entry name" value="membrane-associated progesterone receptor component 1"/>
    <property type="match status" value="1"/>
</dbReference>
<name>A0A7S3PIJ8_9STRA</name>
<evidence type="ECO:0000256" key="1">
    <source>
        <dbReference type="ARBA" id="ARBA00038357"/>
    </source>
</evidence>
<dbReference type="InterPro" id="IPR001199">
    <property type="entry name" value="Cyt_B5-like_heme/steroid-bd"/>
</dbReference>
<feature type="domain" description="Cytochrome b5 heme-binding" evidence="3">
    <location>
        <begin position="121"/>
        <end position="217"/>
    </location>
</feature>
<dbReference type="AlphaFoldDB" id="A0A7S3PIJ8"/>
<evidence type="ECO:0000256" key="2">
    <source>
        <dbReference type="SAM" id="MobiDB-lite"/>
    </source>
</evidence>
<feature type="compositionally biased region" description="Basic and acidic residues" evidence="2">
    <location>
        <begin position="223"/>
        <end position="238"/>
    </location>
</feature>
<dbReference type="PANTHER" id="PTHR10281:SF76">
    <property type="entry name" value="CALCUTTA CUP-RELATED"/>
    <property type="match status" value="1"/>
</dbReference>
<dbReference type="SMART" id="SM01117">
    <property type="entry name" value="Cyt-b5"/>
    <property type="match status" value="1"/>
</dbReference>
<reference evidence="4" key="1">
    <citation type="submission" date="2021-01" db="EMBL/GenBank/DDBJ databases">
        <authorList>
            <person name="Corre E."/>
            <person name="Pelletier E."/>
            <person name="Niang G."/>
            <person name="Scheremetjew M."/>
            <person name="Finn R."/>
            <person name="Kale V."/>
            <person name="Holt S."/>
            <person name="Cochrane G."/>
            <person name="Meng A."/>
            <person name="Brown T."/>
            <person name="Cohen L."/>
        </authorList>
    </citation>
    <scope>NUCLEOTIDE SEQUENCE</scope>
    <source>
        <strain evidence="4">GSBS06</strain>
    </source>
</reference>
<organism evidence="4">
    <name type="scientific">Aplanochytrium stocchinoi</name>
    <dbReference type="NCBI Taxonomy" id="215587"/>
    <lineage>
        <taxon>Eukaryota</taxon>
        <taxon>Sar</taxon>
        <taxon>Stramenopiles</taxon>
        <taxon>Bigyra</taxon>
        <taxon>Labyrinthulomycetes</taxon>
        <taxon>Thraustochytrida</taxon>
        <taxon>Thraustochytriidae</taxon>
        <taxon>Aplanochytrium</taxon>
    </lineage>
</organism>
<sequence>MGNTAGGEEESEFSKGAICRDMSDYQLSLHDGRGEGKKQKDLYVCLNTQIFDVTSDKDNIEIKTIGEEGELKENDDKKSVVEKFHRGHRIGKNEDDVPDEEVEYYKENFKLLGNLIETKTFTLEELKPFNGVEHEKIYLAARGLVFDVTLGEDFYGPDRGYHIFAGRNAQRALALVSLKVQDVDNTSLDDIDEIAHGTLNDWIDKYHNKYIHVGYLEQTEEEMLKGKQEVKKNEDTKTPENTATESTEEHESNKD</sequence>
<dbReference type="GO" id="GO:0016020">
    <property type="term" value="C:membrane"/>
    <property type="evidence" value="ECO:0007669"/>
    <property type="project" value="TreeGrafter"/>
</dbReference>
<comment type="similarity">
    <text evidence="1">Belongs to the cytochrome b5 family. MAPR subfamily.</text>
</comment>